<dbReference type="EMBL" id="MTYJ01000009">
    <property type="protein sequence ID" value="OQV23853.1"/>
    <property type="molecule type" value="Genomic_DNA"/>
</dbReference>
<feature type="transmembrane region" description="Helical" evidence="1">
    <location>
        <begin position="12"/>
        <end position="32"/>
    </location>
</feature>
<accession>A0A1W0X8M9</accession>
<sequence length="160" mass="18412">MVNGGKYVWSNAHIFYLHLHIMLFLVVSYLPFRSGLLLAVHQRWYKGSPQKREELNRRLPGMNSSSFNDGLSDNCFTFSNLTNAEWSFEAAEVVACLMIKDMVRDVKFMNGRNRMLSSFDGLFSLSLILRLKYETPCFVLNGCYIDVLDASPIRENLLVD</sequence>
<organism evidence="2 3">
    <name type="scientific">Hypsibius exemplaris</name>
    <name type="common">Freshwater tardigrade</name>
    <dbReference type="NCBI Taxonomy" id="2072580"/>
    <lineage>
        <taxon>Eukaryota</taxon>
        <taxon>Metazoa</taxon>
        <taxon>Ecdysozoa</taxon>
        <taxon>Tardigrada</taxon>
        <taxon>Eutardigrada</taxon>
        <taxon>Parachela</taxon>
        <taxon>Hypsibioidea</taxon>
        <taxon>Hypsibiidae</taxon>
        <taxon>Hypsibius</taxon>
    </lineage>
</organism>
<protein>
    <submittedName>
        <fullName evidence="2">Uncharacterized protein</fullName>
    </submittedName>
</protein>
<gene>
    <name evidence="2" type="ORF">BV898_02202</name>
</gene>
<comment type="caution">
    <text evidence="2">The sequence shown here is derived from an EMBL/GenBank/DDBJ whole genome shotgun (WGS) entry which is preliminary data.</text>
</comment>
<keyword evidence="1" id="KW-1133">Transmembrane helix</keyword>
<keyword evidence="3" id="KW-1185">Reference proteome</keyword>
<reference evidence="3" key="1">
    <citation type="submission" date="2017-01" db="EMBL/GenBank/DDBJ databases">
        <title>Comparative genomics of anhydrobiosis in the tardigrade Hypsibius dujardini.</title>
        <authorList>
            <person name="Yoshida Y."/>
            <person name="Koutsovoulos G."/>
            <person name="Laetsch D."/>
            <person name="Stevens L."/>
            <person name="Kumar S."/>
            <person name="Horikawa D."/>
            <person name="Ishino K."/>
            <person name="Komine S."/>
            <person name="Tomita M."/>
            <person name="Blaxter M."/>
            <person name="Arakawa K."/>
        </authorList>
    </citation>
    <scope>NUCLEOTIDE SEQUENCE [LARGE SCALE GENOMIC DNA]</scope>
    <source>
        <strain evidence="3">Z151</strain>
    </source>
</reference>
<keyword evidence="1" id="KW-0812">Transmembrane</keyword>
<evidence type="ECO:0000313" key="3">
    <source>
        <dbReference type="Proteomes" id="UP000192578"/>
    </source>
</evidence>
<evidence type="ECO:0000313" key="2">
    <source>
        <dbReference type="EMBL" id="OQV23853.1"/>
    </source>
</evidence>
<evidence type="ECO:0000256" key="1">
    <source>
        <dbReference type="SAM" id="Phobius"/>
    </source>
</evidence>
<keyword evidence="1" id="KW-0472">Membrane</keyword>
<name>A0A1W0X8M9_HYPEX</name>
<proteinExistence type="predicted"/>
<dbReference type="AlphaFoldDB" id="A0A1W0X8M9"/>
<dbReference type="Proteomes" id="UP000192578">
    <property type="component" value="Unassembled WGS sequence"/>
</dbReference>